<feature type="binding site" evidence="6">
    <location>
        <position position="235"/>
    </location>
    <ligand>
        <name>Mg(2+)</name>
        <dbReference type="ChEBI" id="CHEBI:18420"/>
    </ligand>
</feature>
<comment type="subcellular location">
    <subcellularLocation>
        <location evidence="6">Cytoplasm</location>
    </subcellularLocation>
</comment>
<dbReference type="GO" id="GO:0030488">
    <property type="term" value="P:tRNA methylation"/>
    <property type="evidence" value="ECO:0007669"/>
    <property type="project" value="TreeGrafter"/>
</dbReference>
<dbReference type="InterPro" id="IPR027417">
    <property type="entry name" value="P-loop_NTPase"/>
</dbReference>
<dbReference type="InterPro" id="IPR018948">
    <property type="entry name" value="GTP-bd_TrmE_N"/>
</dbReference>
<dbReference type="AlphaFoldDB" id="A0A7C4S1B9"/>
<dbReference type="EMBL" id="DSZH01000093">
    <property type="protein sequence ID" value="HGU47322.1"/>
    <property type="molecule type" value="Genomic_DNA"/>
</dbReference>
<evidence type="ECO:0000313" key="12">
    <source>
        <dbReference type="EMBL" id="HGU47322.1"/>
    </source>
</evidence>
<comment type="similarity">
    <text evidence="1 6 7">Belongs to the TRAFAC class TrmE-Era-EngA-EngB-Septin-like GTPase superfamily. TrmE GTPase family.</text>
</comment>
<feature type="domain" description="MnmE helical" evidence="11">
    <location>
        <begin position="128"/>
        <end position="446"/>
    </location>
</feature>
<evidence type="ECO:0000256" key="4">
    <source>
        <dbReference type="ARBA" id="ARBA00022958"/>
    </source>
</evidence>
<keyword evidence="3 6" id="KW-0547">Nucleotide-binding</keyword>
<dbReference type="Gene3D" id="1.20.120.430">
    <property type="entry name" value="tRNA modification GTPase MnmE domain 2"/>
    <property type="match status" value="1"/>
</dbReference>
<keyword evidence="6" id="KW-0378">Hydrolase</keyword>
<evidence type="ECO:0000256" key="8">
    <source>
        <dbReference type="SAM" id="Coils"/>
    </source>
</evidence>
<keyword evidence="8" id="KW-0175">Coiled coil</keyword>
<feature type="binding site" evidence="6">
    <location>
        <begin position="231"/>
        <end position="236"/>
    </location>
    <ligand>
        <name>GTP</name>
        <dbReference type="ChEBI" id="CHEBI:37565"/>
    </ligand>
</feature>
<reference evidence="12" key="1">
    <citation type="journal article" date="2020" name="mSystems">
        <title>Genome- and Community-Level Interaction Insights into Carbon Utilization and Element Cycling Functions of Hydrothermarchaeota in Hydrothermal Sediment.</title>
        <authorList>
            <person name="Zhou Z."/>
            <person name="Liu Y."/>
            <person name="Xu W."/>
            <person name="Pan J."/>
            <person name="Luo Z.H."/>
            <person name="Li M."/>
        </authorList>
    </citation>
    <scope>NUCLEOTIDE SEQUENCE [LARGE SCALE GENOMIC DNA]</scope>
    <source>
        <strain evidence="12">SpSt-594</strain>
    </source>
</reference>
<dbReference type="Pfam" id="PF12631">
    <property type="entry name" value="MnmE_helical"/>
    <property type="match status" value="1"/>
</dbReference>
<dbReference type="InterPro" id="IPR004520">
    <property type="entry name" value="GTPase_MnmE"/>
</dbReference>
<feature type="binding site" evidence="6">
    <location>
        <position position="250"/>
    </location>
    <ligand>
        <name>K(+)</name>
        <dbReference type="ChEBI" id="CHEBI:29103"/>
    </ligand>
</feature>
<dbReference type="Pfam" id="PF10396">
    <property type="entry name" value="TrmE_N"/>
    <property type="match status" value="1"/>
</dbReference>
<dbReference type="Pfam" id="PF01926">
    <property type="entry name" value="MMR_HSR1"/>
    <property type="match status" value="1"/>
</dbReference>
<feature type="coiled-coil region" evidence="8">
    <location>
        <begin position="184"/>
        <end position="211"/>
    </location>
</feature>
<feature type="binding site" evidence="6">
    <location>
        <begin position="250"/>
        <end position="256"/>
    </location>
    <ligand>
        <name>GTP</name>
        <dbReference type="ChEBI" id="CHEBI:37565"/>
    </ligand>
</feature>
<dbReference type="PANTHER" id="PTHR42714:SF2">
    <property type="entry name" value="TRNA MODIFICATION GTPASE GTPBP3, MITOCHONDRIAL"/>
    <property type="match status" value="1"/>
</dbReference>
<dbReference type="InterPro" id="IPR006073">
    <property type="entry name" value="GTP-bd"/>
</dbReference>
<comment type="subunit">
    <text evidence="6">Homodimer. Heterotetramer of two MnmE and two MnmG subunits.</text>
</comment>
<feature type="binding site" evidence="6">
    <location>
        <position position="256"/>
    </location>
    <ligand>
        <name>Mg(2+)</name>
        <dbReference type="ChEBI" id="CHEBI:18420"/>
    </ligand>
</feature>
<keyword evidence="6" id="KW-0479">Metal-binding</keyword>
<organism evidence="12">
    <name type="scientific">candidate division WOR-3 bacterium</name>
    <dbReference type="NCBI Taxonomy" id="2052148"/>
    <lineage>
        <taxon>Bacteria</taxon>
        <taxon>Bacteria division WOR-3</taxon>
    </lineage>
</organism>
<name>A0A7C4S1B9_UNCW3</name>
<dbReference type="GO" id="GO:0002098">
    <property type="term" value="P:tRNA wobble uridine modification"/>
    <property type="evidence" value="ECO:0007669"/>
    <property type="project" value="TreeGrafter"/>
</dbReference>
<feature type="binding site" evidence="6">
    <location>
        <position position="255"/>
    </location>
    <ligand>
        <name>K(+)</name>
        <dbReference type="ChEBI" id="CHEBI:29103"/>
    </ligand>
</feature>
<dbReference type="Gene3D" id="3.40.50.300">
    <property type="entry name" value="P-loop containing nucleotide triphosphate hydrolases"/>
    <property type="match status" value="1"/>
</dbReference>
<dbReference type="GO" id="GO:0005737">
    <property type="term" value="C:cytoplasm"/>
    <property type="evidence" value="ECO:0007669"/>
    <property type="project" value="UniProtKB-SubCell"/>
</dbReference>
<feature type="binding site" evidence="6">
    <location>
        <position position="449"/>
    </location>
    <ligand>
        <name>(6S)-5-formyl-5,6,7,8-tetrahydrofolate</name>
        <dbReference type="ChEBI" id="CHEBI:57457"/>
    </ligand>
</feature>
<feature type="binding site" evidence="6">
    <location>
        <position position="125"/>
    </location>
    <ligand>
        <name>(6S)-5-formyl-5,6,7,8-tetrahydrofolate</name>
        <dbReference type="ChEBI" id="CHEBI:57457"/>
    </ligand>
</feature>
<dbReference type="InterPro" id="IPR027266">
    <property type="entry name" value="TrmE/GcvT-like"/>
</dbReference>
<dbReference type="InterPro" id="IPR031168">
    <property type="entry name" value="G_TrmE"/>
</dbReference>
<evidence type="ECO:0000259" key="9">
    <source>
        <dbReference type="Pfam" id="PF01926"/>
    </source>
</evidence>
<comment type="function">
    <text evidence="6">Exhibits a very high intrinsic GTPase hydrolysis rate. Involved in the addition of a carboxymethylaminomethyl (cmnm) group at the wobble position (U34) of certain tRNAs, forming tRNA-cmnm(5)s(2)U34.</text>
</comment>
<dbReference type="PANTHER" id="PTHR42714">
    <property type="entry name" value="TRNA MODIFICATION GTPASE GTPBP3"/>
    <property type="match status" value="1"/>
</dbReference>
<keyword evidence="6" id="KW-0963">Cytoplasm</keyword>
<evidence type="ECO:0000256" key="7">
    <source>
        <dbReference type="RuleBase" id="RU003313"/>
    </source>
</evidence>
<dbReference type="SUPFAM" id="SSF103025">
    <property type="entry name" value="Folate-binding domain"/>
    <property type="match status" value="1"/>
</dbReference>
<dbReference type="InterPro" id="IPR005225">
    <property type="entry name" value="Small_GTP-bd"/>
</dbReference>
<evidence type="ECO:0000256" key="6">
    <source>
        <dbReference type="HAMAP-Rule" id="MF_00379"/>
    </source>
</evidence>
<dbReference type="GO" id="GO:0003924">
    <property type="term" value="F:GTPase activity"/>
    <property type="evidence" value="ECO:0007669"/>
    <property type="project" value="UniProtKB-UniRule"/>
</dbReference>
<feature type="domain" description="G" evidence="9">
    <location>
        <begin position="223"/>
        <end position="336"/>
    </location>
</feature>
<gene>
    <name evidence="6 12" type="primary">mnmE</name>
    <name evidence="6" type="synonym">trmE</name>
    <name evidence="12" type="ORF">ENT60_02010</name>
</gene>
<dbReference type="HAMAP" id="MF_00379">
    <property type="entry name" value="GTPase_MnmE"/>
    <property type="match status" value="1"/>
</dbReference>
<evidence type="ECO:0000259" key="10">
    <source>
        <dbReference type="Pfam" id="PF10396"/>
    </source>
</evidence>
<comment type="cofactor">
    <cofactor evidence="6">
        <name>K(+)</name>
        <dbReference type="ChEBI" id="CHEBI:29103"/>
    </cofactor>
    <text evidence="6">Binds 1 potassium ion per subunit.</text>
</comment>
<feature type="binding site" evidence="6">
    <location>
        <position position="252"/>
    </location>
    <ligand>
        <name>K(+)</name>
        <dbReference type="ChEBI" id="CHEBI:29103"/>
    </ligand>
</feature>
<dbReference type="CDD" id="cd14858">
    <property type="entry name" value="TrmE_N"/>
    <property type="match status" value="1"/>
</dbReference>
<dbReference type="NCBIfam" id="TIGR00450">
    <property type="entry name" value="mnmE_trmE_thdF"/>
    <property type="match status" value="1"/>
</dbReference>
<evidence type="ECO:0000256" key="2">
    <source>
        <dbReference type="ARBA" id="ARBA00022694"/>
    </source>
</evidence>
<dbReference type="NCBIfam" id="TIGR00231">
    <property type="entry name" value="small_GTP"/>
    <property type="match status" value="1"/>
</dbReference>
<comment type="caution">
    <text evidence="6">Lacks conserved residue(s) required for the propagation of feature annotation.</text>
</comment>
<feature type="binding site" evidence="6">
    <location>
        <begin position="275"/>
        <end position="278"/>
    </location>
    <ligand>
        <name>GTP</name>
        <dbReference type="ChEBI" id="CHEBI:37565"/>
    </ligand>
</feature>
<comment type="caution">
    <text evidence="12">The sequence shown here is derived from an EMBL/GenBank/DDBJ whole genome shotgun (WGS) entry which is preliminary data.</text>
</comment>
<dbReference type="EC" id="3.6.-.-" evidence="6"/>
<sequence length="449" mass="51286">MTENKTIYGLATPLGRSAMAVIRVSGPLTISILKKIFRPKKEYQKFPARKIIKGEIIDWENNKIIDEVTVAVYYSPNSYTGEDMAEIFSHGGFYLPQRICEILKKAGAILAEPGEFTKRRFLNGKIDLVQAEALLPLISAQTEKQAKMALAQLRGEVSLIIKNFGEELKELLAQTEYLIEFADEEEAKELEKNIKKRIASLNEKMEKIFKRTHFQKKIFQGIKVVLAGRANVGKSSLFNQLLGRERAIVTEIPGTTRDVIEAMIDIDGFPFIFCDTAGIDFNISLIDELSVKKTKEYLEMGDLILLIFDISEPPQEADYDLLRMTKEKDRIIILNKKDLPHKFPLDFLSSEPYLLISAKYGDGIEEIKKRLKKYLQNFYSDSDTFLFLPRQIECLEKALAACKNCLNLSYWESIAEELKEALFNLRELLGETTSEEILDKIFSQFCIGK</sequence>
<dbReference type="GO" id="GO:0005525">
    <property type="term" value="F:GTP binding"/>
    <property type="evidence" value="ECO:0007669"/>
    <property type="project" value="UniProtKB-UniRule"/>
</dbReference>
<evidence type="ECO:0000256" key="5">
    <source>
        <dbReference type="ARBA" id="ARBA00023134"/>
    </source>
</evidence>
<evidence type="ECO:0000259" key="11">
    <source>
        <dbReference type="Pfam" id="PF12631"/>
    </source>
</evidence>
<dbReference type="GO" id="GO:0046872">
    <property type="term" value="F:metal ion binding"/>
    <property type="evidence" value="ECO:0007669"/>
    <property type="project" value="UniProtKB-KW"/>
</dbReference>
<keyword evidence="4 6" id="KW-0630">Potassium</keyword>
<dbReference type="InterPro" id="IPR025867">
    <property type="entry name" value="MnmE_helical"/>
</dbReference>
<keyword evidence="6" id="KW-0460">Magnesium</keyword>
<keyword evidence="5 6" id="KW-0342">GTP-binding</keyword>
<feature type="binding site" evidence="6">
    <location>
        <position position="231"/>
    </location>
    <ligand>
        <name>K(+)</name>
        <dbReference type="ChEBI" id="CHEBI:29103"/>
    </ligand>
</feature>
<feature type="domain" description="GTP-binding protein TrmE N-terminal" evidence="10">
    <location>
        <begin position="6"/>
        <end position="125"/>
    </location>
</feature>
<evidence type="ECO:0000256" key="3">
    <source>
        <dbReference type="ARBA" id="ARBA00022741"/>
    </source>
</evidence>
<dbReference type="InterPro" id="IPR027368">
    <property type="entry name" value="MnmE_dom2"/>
</dbReference>
<dbReference type="Gene3D" id="3.30.1360.120">
    <property type="entry name" value="Probable tRNA modification gtpase trme, domain 1"/>
    <property type="match status" value="1"/>
</dbReference>
<feature type="binding site" evidence="6">
    <location>
        <position position="23"/>
    </location>
    <ligand>
        <name>(6S)-5-formyl-5,6,7,8-tetrahydrofolate</name>
        <dbReference type="ChEBI" id="CHEBI:57457"/>
    </ligand>
</feature>
<protein>
    <recommendedName>
        <fullName evidence="6">tRNA modification GTPase MnmE</fullName>
        <ecNumber evidence="6">3.6.-.-</ecNumber>
    </recommendedName>
</protein>
<dbReference type="SUPFAM" id="SSF52540">
    <property type="entry name" value="P-loop containing nucleoside triphosphate hydrolases"/>
    <property type="match status" value="1"/>
</dbReference>
<accession>A0A7C4S1B9</accession>
<proteinExistence type="inferred from homology"/>
<dbReference type="CDD" id="cd04164">
    <property type="entry name" value="trmE"/>
    <property type="match status" value="1"/>
</dbReference>
<evidence type="ECO:0000256" key="1">
    <source>
        <dbReference type="ARBA" id="ARBA00011043"/>
    </source>
</evidence>
<feature type="binding site" evidence="6">
    <location>
        <position position="86"/>
    </location>
    <ligand>
        <name>(6S)-5-formyl-5,6,7,8-tetrahydrofolate</name>
        <dbReference type="ChEBI" id="CHEBI:57457"/>
    </ligand>
</feature>
<keyword evidence="2 6" id="KW-0819">tRNA processing</keyword>